<dbReference type="Proteomes" id="UP001489719">
    <property type="component" value="Unassembled WGS sequence"/>
</dbReference>
<proteinExistence type="predicted"/>
<sequence length="664" mass="70244">MLPFQLPVSTSSSASSSATASVGQAHAHQLGCAMPKSGTFIFPQTGLVSRPTHSTEPSIPLGLGQMQLSALESTFADNPRPNPAVRQEIAHRIGATARVVQLWFQERRKRAKDEKQLESTRVEMILAAAGSARRPAPTQAPGVEVEQDDEPIVAPGRPTTPPQSRPSSASPIKAQTDQQIAPPATPAKTPTRTTTALPVTPVQRITRDNMSPTKYASPSEASYASLERSLVVAEAAAKARNEAAAAAAAAAYAHAQYTVVTPGATGSYIYARHPGQVHSPLYVAPGTPGFPSPQAPPIASPFVPITPPPIGSHHPHGQYVISPIPLQRTYSTPGTFTELQQQHQVFSTLAAPSLSDSKLAARRRRQGPPAVRLRRSHSYSATAPGDIPSAPAYMMTFPNPSAPASGAVSPARSMSVSSPDVGSGLMRRSKSVSFVQSQAPPVRARKLTLGAGGGHGARHSVASSSSSNVSASVDLWTHEQEDSSMPVTPVTPILSNAASLMEVDDGEDVDRSYKRARRHTEDLCENDDASTDEDEPDKRPDPAEPSRDTVDLSYDRQRHHFVDTATPLPSSALSSDSGAPVATMLASPSVPFSEPPSVASADTTANMHAVAAELFMSSTDSTNMVPGFSDTDLAALEQNQRLLMLTRQLDDLGIYGYGVLNDFT</sequence>
<gene>
    <name evidence="1" type="ORF">V1517DRAFT_330280</name>
</gene>
<reference evidence="2" key="1">
    <citation type="journal article" date="2024" name="Front. Bioeng. Biotechnol.">
        <title>Genome-scale model development and genomic sequencing of the oleaginous clade Lipomyces.</title>
        <authorList>
            <person name="Czajka J.J."/>
            <person name="Han Y."/>
            <person name="Kim J."/>
            <person name="Mondo S.J."/>
            <person name="Hofstad B.A."/>
            <person name="Robles A."/>
            <person name="Haridas S."/>
            <person name="Riley R."/>
            <person name="LaButti K."/>
            <person name="Pangilinan J."/>
            <person name="Andreopoulos W."/>
            <person name="Lipzen A."/>
            <person name="Yan J."/>
            <person name="Wang M."/>
            <person name="Ng V."/>
            <person name="Grigoriev I.V."/>
            <person name="Spatafora J.W."/>
            <person name="Magnuson J.K."/>
            <person name="Baker S.E."/>
            <person name="Pomraning K.R."/>
        </authorList>
    </citation>
    <scope>NUCLEOTIDE SEQUENCE [LARGE SCALE GENOMIC DNA]</scope>
    <source>
        <strain evidence="2">CBS 10300</strain>
    </source>
</reference>
<accession>A0ACC3TGL4</accession>
<protein>
    <submittedName>
        <fullName evidence="1">Uncharacterized protein</fullName>
    </submittedName>
</protein>
<name>A0ACC3TGL4_9ASCO</name>
<evidence type="ECO:0000313" key="2">
    <source>
        <dbReference type="Proteomes" id="UP001489719"/>
    </source>
</evidence>
<evidence type="ECO:0000313" key="1">
    <source>
        <dbReference type="EMBL" id="KAK9320131.1"/>
    </source>
</evidence>
<organism evidence="1 2">
    <name type="scientific">Lipomyces orientalis</name>
    <dbReference type="NCBI Taxonomy" id="1233043"/>
    <lineage>
        <taxon>Eukaryota</taxon>
        <taxon>Fungi</taxon>
        <taxon>Dikarya</taxon>
        <taxon>Ascomycota</taxon>
        <taxon>Saccharomycotina</taxon>
        <taxon>Lipomycetes</taxon>
        <taxon>Lipomycetales</taxon>
        <taxon>Lipomycetaceae</taxon>
        <taxon>Lipomyces</taxon>
    </lineage>
</organism>
<keyword evidence="2" id="KW-1185">Reference proteome</keyword>
<comment type="caution">
    <text evidence="1">The sequence shown here is derived from an EMBL/GenBank/DDBJ whole genome shotgun (WGS) entry which is preliminary data.</text>
</comment>
<dbReference type="EMBL" id="MU970143">
    <property type="protein sequence ID" value="KAK9320131.1"/>
    <property type="molecule type" value="Genomic_DNA"/>
</dbReference>